<proteinExistence type="predicted"/>
<evidence type="ECO:0000256" key="1">
    <source>
        <dbReference type="SAM" id="Coils"/>
    </source>
</evidence>
<evidence type="ECO:0000256" key="2">
    <source>
        <dbReference type="SAM" id="MobiDB-lite"/>
    </source>
</evidence>
<dbReference type="Proteomes" id="UP001178507">
    <property type="component" value="Unassembled WGS sequence"/>
</dbReference>
<name>A0AA36MSQ4_9DINO</name>
<feature type="region of interest" description="Disordered" evidence="2">
    <location>
        <begin position="217"/>
        <end position="261"/>
    </location>
</feature>
<feature type="coiled-coil region" evidence="1">
    <location>
        <begin position="65"/>
        <end position="92"/>
    </location>
</feature>
<protein>
    <submittedName>
        <fullName evidence="3">Uncharacterized protein</fullName>
    </submittedName>
</protein>
<accession>A0AA36MSQ4</accession>
<gene>
    <name evidence="3" type="ORF">EVOR1521_LOCUS6360</name>
</gene>
<dbReference type="EMBL" id="CAUJNA010000474">
    <property type="protein sequence ID" value="CAJ1377612.1"/>
    <property type="molecule type" value="Genomic_DNA"/>
</dbReference>
<reference evidence="3" key="1">
    <citation type="submission" date="2023-08" db="EMBL/GenBank/DDBJ databases">
        <authorList>
            <person name="Chen Y."/>
            <person name="Shah S."/>
            <person name="Dougan E. K."/>
            <person name="Thang M."/>
            <person name="Chan C."/>
        </authorList>
    </citation>
    <scope>NUCLEOTIDE SEQUENCE</scope>
</reference>
<keyword evidence="4" id="KW-1185">Reference proteome</keyword>
<feature type="region of interest" description="Disordered" evidence="2">
    <location>
        <begin position="125"/>
        <end position="165"/>
    </location>
</feature>
<evidence type="ECO:0000313" key="3">
    <source>
        <dbReference type="EMBL" id="CAJ1377612.1"/>
    </source>
</evidence>
<evidence type="ECO:0000313" key="4">
    <source>
        <dbReference type="Proteomes" id="UP001178507"/>
    </source>
</evidence>
<dbReference type="AlphaFoldDB" id="A0AA36MSQ4"/>
<keyword evidence="1" id="KW-0175">Coiled coil</keyword>
<comment type="caution">
    <text evidence="3">The sequence shown here is derived from an EMBL/GenBank/DDBJ whole genome shotgun (WGS) entry which is preliminary data.</text>
</comment>
<feature type="compositionally biased region" description="Basic and acidic residues" evidence="2">
    <location>
        <begin position="217"/>
        <end position="235"/>
    </location>
</feature>
<feature type="compositionally biased region" description="Low complexity" evidence="2">
    <location>
        <begin position="248"/>
        <end position="261"/>
    </location>
</feature>
<organism evidence="3 4">
    <name type="scientific">Effrenium voratum</name>
    <dbReference type="NCBI Taxonomy" id="2562239"/>
    <lineage>
        <taxon>Eukaryota</taxon>
        <taxon>Sar</taxon>
        <taxon>Alveolata</taxon>
        <taxon>Dinophyceae</taxon>
        <taxon>Suessiales</taxon>
        <taxon>Symbiodiniaceae</taxon>
        <taxon>Effrenium</taxon>
    </lineage>
</organism>
<sequence length="261" mass="29785">MEGLDVLKISEDKKKYIFESLNPILEELTEECMHKMPKDAVLFMLDWLRKKKAEEEDKQLTPEEKERLTKENDELVLKVNKLKHQVQEVTKMASKVAIVEEEDKDIRAPDALPSNPRSAAQVKLAAEVQAKDGTRSTSSDSWKKVEGPNGRKKLRAKEKLAAEQAARQKVEQELEQVRADKERLAQEKEQEAQLRQEAELAHRLVLRDLQQLKEDQIRLPADKDAEKAKLEEALKQTENPDGSSAHPAASALLEENLASRR</sequence>